<evidence type="ECO:0000256" key="11">
    <source>
        <dbReference type="ARBA" id="ARBA00047598"/>
    </source>
</evidence>
<evidence type="ECO:0000256" key="10">
    <source>
        <dbReference type="ARBA" id="ARBA00023033"/>
    </source>
</evidence>
<dbReference type="Gene3D" id="3.50.50.60">
    <property type="entry name" value="FAD/NAD(P)-binding domain"/>
    <property type="match status" value="2"/>
</dbReference>
<comment type="similarity">
    <text evidence="3">Belongs to the lysine N(6)-hydroxylase/L-ornithine N(5)-oxygenase family.</text>
</comment>
<accession>A0A0A1TE41</accession>
<sequence length="548" mass="61560">MPSTTSTGTNSDIVADFIIVGAGFGGCYALHQLRVQGYSVKIIEAGSDFGGVWHFNRYPGARVDSETPLYQLNLRELSDKFNFSQRFPDHEELRAYFSHISTTLDLRKDAIFNQRITSAKYNLESKTWLLQSDNGLTARCQSVIFASGTTNKAYIPDFPGLDRFEGQVIHPAAWPKNVDLRGKSVGLVGQGASGLQILQELAKTDCNLTVFIRTPCTGVPMGQRDIPKNESEGLKNQYDALFNYAKYQSNTGYSDNQNPLSFHDVTQEEREELWETLWARGGFGFLTSNYWDYALDKEANAALYQFWAKKVRQRVTDPVKRDIVAPLEQTYWLGAKRPNLEVDYYEMIDRPNVKLVDLVKSPIKDFVSNGVITGTADDREEHQLDVVIVATGYDSVTGSIYEMNIQDKNGELLQDKWKYGIATHLGMMVPGMPNAFFLYGPQAPTSLANGPPFLELQVEFITKLLEKAKRDKVESIEVAEEAAAAWRVATLATFEAVLHSQTDSWWNGANVPGKNREPLIWFGGMRSWWDACQAALMNWNSFVTAPIA</sequence>
<evidence type="ECO:0000256" key="1">
    <source>
        <dbReference type="ARBA" id="ARBA00001974"/>
    </source>
</evidence>
<dbReference type="OrthoDB" id="66881at2759"/>
<evidence type="ECO:0000256" key="6">
    <source>
        <dbReference type="ARBA" id="ARBA00022630"/>
    </source>
</evidence>
<dbReference type="PANTHER" id="PTHR43098:SF3">
    <property type="entry name" value="L-ORNITHINE N(5)-MONOOXYGENASE-RELATED"/>
    <property type="match status" value="1"/>
</dbReference>
<dbReference type="HOGENOM" id="CLU_006937_8_0_1"/>
<evidence type="ECO:0000256" key="3">
    <source>
        <dbReference type="ARBA" id="ARBA00007588"/>
    </source>
</evidence>
<evidence type="ECO:0000313" key="14">
    <source>
        <dbReference type="Proteomes" id="UP000039046"/>
    </source>
</evidence>
<keyword evidence="8" id="KW-0521">NADP</keyword>
<comment type="cofactor">
    <cofactor evidence="1">
        <name>FAD</name>
        <dbReference type="ChEBI" id="CHEBI:57692"/>
    </cofactor>
</comment>
<dbReference type="SUPFAM" id="SSF51905">
    <property type="entry name" value="FAD/NAD(P)-binding domain"/>
    <property type="match status" value="1"/>
</dbReference>
<name>A0A0A1TE41_9HYPO</name>
<keyword evidence="7" id="KW-0274">FAD</keyword>
<comment type="similarity">
    <text evidence="4">Belongs to the FAD-binding monooxygenase family.</text>
</comment>
<dbReference type="STRING" id="1531966.A0A0A1TE41"/>
<dbReference type="GO" id="GO:0004497">
    <property type="term" value="F:monooxygenase activity"/>
    <property type="evidence" value="ECO:0007669"/>
    <property type="project" value="UniProtKB-KW"/>
</dbReference>
<dbReference type="EMBL" id="CDHN01000002">
    <property type="protein sequence ID" value="CEJ87826.1"/>
    <property type="molecule type" value="Genomic_DNA"/>
</dbReference>
<dbReference type="PANTHER" id="PTHR43098">
    <property type="entry name" value="L-ORNITHINE N(5)-MONOOXYGENASE-RELATED"/>
    <property type="match status" value="1"/>
</dbReference>
<keyword evidence="14" id="KW-1185">Reference proteome</keyword>
<organism evidence="13 14">
    <name type="scientific">[Torrubiella] hemipterigena</name>
    <dbReference type="NCBI Taxonomy" id="1531966"/>
    <lineage>
        <taxon>Eukaryota</taxon>
        <taxon>Fungi</taxon>
        <taxon>Dikarya</taxon>
        <taxon>Ascomycota</taxon>
        <taxon>Pezizomycotina</taxon>
        <taxon>Sordariomycetes</taxon>
        <taxon>Hypocreomycetidae</taxon>
        <taxon>Hypocreales</taxon>
        <taxon>Clavicipitaceae</taxon>
        <taxon>Clavicipitaceae incertae sedis</taxon>
        <taxon>'Torrubiella' clade</taxon>
    </lineage>
</organism>
<dbReference type="InterPro" id="IPR050775">
    <property type="entry name" value="FAD-binding_Monooxygenases"/>
</dbReference>
<dbReference type="Pfam" id="PF13450">
    <property type="entry name" value="NAD_binding_8"/>
    <property type="match status" value="1"/>
</dbReference>
<dbReference type="Pfam" id="PF13434">
    <property type="entry name" value="Lys_Orn_oxgnase"/>
    <property type="match status" value="1"/>
</dbReference>
<dbReference type="Proteomes" id="UP000039046">
    <property type="component" value="Unassembled WGS sequence"/>
</dbReference>
<dbReference type="InterPro" id="IPR036188">
    <property type="entry name" value="FAD/NAD-bd_sf"/>
</dbReference>
<evidence type="ECO:0000256" key="7">
    <source>
        <dbReference type="ARBA" id="ARBA00022827"/>
    </source>
</evidence>
<evidence type="ECO:0000256" key="5">
    <source>
        <dbReference type="ARBA" id="ARBA00012881"/>
    </source>
</evidence>
<evidence type="ECO:0000256" key="2">
    <source>
        <dbReference type="ARBA" id="ARBA00004924"/>
    </source>
</evidence>
<keyword evidence="6" id="KW-0285">Flavoprotein</keyword>
<evidence type="ECO:0000256" key="9">
    <source>
        <dbReference type="ARBA" id="ARBA00023002"/>
    </source>
</evidence>
<keyword evidence="10" id="KW-0503">Monooxygenase</keyword>
<keyword evidence="9" id="KW-0560">Oxidoreductase</keyword>
<protein>
    <recommendedName>
        <fullName evidence="5">L-ornithine N(5)-monooxygenase [NAD(P)H]</fullName>
        <ecNumber evidence="5">1.14.13.196</ecNumber>
    </recommendedName>
</protein>
<proteinExistence type="inferred from homology"/>
<comment type="pathway">
    <text evidence="2">Siderophore biosynthesis.</text>
</comment>
<comment type="catalytic activity">
    <reaction evidence="12">
        <text>L-ornithine + NADH + O2 = N(5)-hydroxy-L-ornithine + NAD(+) + H2O</text>
        <dbReference type="Rhea" id="RHEA:41512"/>
        <dbReference type="ChEBI" id="CHEBI:15377"/>
        <dbReference type="ChEBI" id="CHEBI:15379"/>
        <dbReference type="ChEBI" id="CHEBI:46911"/>
        <dbReference type="ChEBI" id="CHEBI:57540"/>
        <dbReference type="ChEBI" id="CHEBI:57945"/>
        <dbReference type="ChEBI" id="CHEBI:78275"/>
        <dbReference type="EC" id="1.14.13.196"/>
    </reaction>
</comment>
<evidence type="ECO:0000256" key="8">
    <source>
        <dbReference type="ARBA" id="ARBA00022857"/>
    </source>
</evidence>
<comment type="catalytic activity">
    <reaction evidence="11">
        <text>L-ornithine + NADPH + O2 = N(5)-hydroxy-L-ornithine + NADP(+) + H2O</text>
        <dbReference type="Rhea" id="RHEA:41508"/>
        <dbReference type="ChEBI" id="CHEBI:15377"/>
        <dbReference type="ChEBI" id="CHEBI:15379"/>
        <dbReference type="ChEBI" id="CHEBI:46911"/>
        <dbReference type="ChEBI" id="CHEBI:57783"/>
        <dbReference type="ChEBI" id="CHEBI:58349"/>
        <dbReference type="ChEBI" id="CHEBI:78275"/>
        <dbReference type="EC" id="1.14.13.196"/>
    </reaction>
</comment>
<evidence type="ECO:0000313" key="13">
    <source>
        <dbReference type="EMBL" id="CEJ87826.1"/>
    </source>
</evidence>
<dbReference type="AlphaFoldDB" id="A0A0A1TE41"/>
<dbReference type="InterPro" id="IPR025700">
    <property type="entry name" value="Lys/Orn_oxygenase"/>
</dbReference>
<reference evidence="13 14" key="1">
    <citation type="journal article" date="2015" name="Genome Announc.">
        <title>Draft Genome Sequence and Gene Annotation of the Entomopathogenic Fungus Verticillium hemipterigenum.</title>
        <authorList>
            <person name="Horn F."/>
            <person name="Habel A."/>
            <person name="Scharf D.H."/>
            <person name="Dworschak J."/>
            <person name="Brakhage A.A."/>
            <person name="Guthke R."/>
            <person name="Hertweck C."/>
            <person name="Linde J."/>
        </authorList>
    </citation>
    <scope>NUCLEOTIDE SEQUENCE [LARGE SCALE GENOMIC DNA]</scope>
</reference>
<dbReference type="EC" id="1.14.13.196" evidence="5"/>
<evidence type="ECO:0000256" key="4">
    <source>
        <dbReference type="ARBA" id="ARBA00010139"/>
    </source>
</evidence>
<gene>
    <name evidence="13" type="ORF">VHEMI04525</name>
</gene>
<evidence type="ECO:0000256" key="12">
    <source>
        <dbReference type="ARBA" id="ARBA00049248"/>
    </source>
</evidence>